<proteinExistence type="predicted"/>
<evidence type="ECO:0000313" key="1">
    <source>
        <dbReference type="EMBL" id="ABF91574.1"/>
    </source>
</evidence>
<gene>
    <name evidence="1" type="ordered locus">MXAN_3245</name>
</gene>
<dbReference type="AlphaFoldDB" id="Q1D7C9"/>
<dbReference type="KEGG" id="mxa:MXAN_3245"/>
<dbReference type="STRING" id="246197.MXAN_3245"/>
<dbReference type="GeneID" id="41360598"/>
<organism evidence="1 2">
    <name type="scientific">Myxococcus xanthus (strain DK1622)</name>
    <dbReference type="NCBI Taxonomy" id="246197"/>
    <lineage>
        <taxon>Bacteria</taxon>
        <taxon>Pseudomonadati</taxon>
        <taxon>Myxococcota</taxon>
        <taxon>Myxococcia</taxon>
        <taxon>Myxococcales</taxon>
        <taxon>Cystobacterineae</taxon>
        <taxon>Myxococcaceae</taxon>
        <taxon>Myxococcus</taxon>
    </lineage>
</organism>
<protein>
    <submittedName>
        <fullName evidence="1">Uncharacterized protein</fullName>
    </submittedName>
</protein>
<dbReference type="EMBL" id="CP000113">
    <property type="protein sequence ID" value="ABF91574.1"/>
    <property type="molecule type" value="Genomic_DNA"/>
</dbReference>
<dbReference type="RefSeq" id="WP_011553290.1">
    <property type="nucleotide sequence ID" value="NC_008095.1"/>
</dbReference>
<accession>Q1D7C9</accession>
<reference evidence="1 2" key="1">
    <citation type="journal article" date="2006" name="Proc. Natl. Acad. Sci. U.S.A.">
        <title>Evolution of sensory complexity recorded in a myxobacterial genome.</title>
        <authorList>
            <person name="Goldman B.S."/>
            <person name="Nierman W.C."/>
            <person name="Kaiser D."/>
            <person name="Slater S.C."/>
            <person name="Durkin A.S."/>
            <person name="Eisen J.A."/>
            <person name="Ronning C.M."/>
            <person name="Barbazuk W.B."/>
            <person name="Blanchard M."/>
            <person name="Field C."/>
            <person name="Halling C."/>
            <person name="Hinkle G."/>
            <person name="Iartchuk O."/>
            <person name="Kim H.S."/>
            <person name="Mackenzie C."/>
            <person name="Madupu R."/>
            <person name="Miller N."/>
            <person name="Shvartsbeyn A."/>
            <person name="Sullivan S.A."/>
            <person name="Vaudin M."/>
            <person name="Wiegand R."/>
            <person name="Kaplan H.B."/>
        </authorList>
    </citation>
    <scope>NUCLEOTIDE SEQUENCE [LARGE SCALE GENOMIC DNA]</scope>
    <source>
        <strain evidence="2">DK1622</strain>
    </source>
</reference>
<name>Q1D7C9_MYXXD</name>
<sequence length="119" mass="13209">MLVIRDVQLAALAEPRLGALRAWLHPHLRKHFGERLLETDDAALKDFIDASVARAMEHGVRSSQGIVRFAHLRVLFGEGFEALPWAAETLSRTDIPTPESKIEILYGNARRALTAKGGE</sequence>
<evidence type="ECO:0000313" key="2">
    <source>
        <dbReference type="Proteomes" id="UP000002402"/>
    </source>
</evidence>
<keyword evidence="2" id="KW-1185">Reference proteome</keyword>
<dbReference type="Proteomes" id="UP000002402">
    <property type="component" value="Chromosome"/>
</dbReference>
<dbReference type="EnsemblBacteria" id="ABF91574">
    <property type="protein sequence ID" value="ABF91574"/>
    <property type="gene ID" value="MXAN_3245"/>
</dbReference>
<dbReference type="HOGENOM" id="CLU_2058851_0_0_7"/>